<dbReference type="VEuPathDB" id="VectorBase:GPAI029782"/>
<evidence type="ECO:0000313" key="1">
    <source>
        <dbReference type="EnsemblMetazoa" id="GPAI029782-PA"/>
    </source>
</evidence>
<dbReference type="GO" id="GO:0005654">
    <property type="term" value="C:nucleoplasm"/>
    <property type="evidence" value="ECO:0007669"/>
    <property type="project" value="TreeGrafter"/>
</dbReference>
<name>A0A1A9ZZI2_GLOPL</name>
<proteinExistence type="predicted"/>
<accession>A0A1A9ZZI2</accession>
<dbReference type="EnsemblMetazoa" id="GPAI029782-RA">
    <property type="protein sequence ID" value="GPAI029782-PA"/>
    <property type="gene ID" value="GPAI029782"/>
</dbReference>
<dbReference type="GO" id="GO:0005761">
    <property type="term" value="C:mitochondrial ribosome"/>
    <property type="evidence" value="ECO:0007669"/>
    <property type="project" value="InterPro"/>
</dbReference>
<reference evidence="1" key="2">
    <citation type="submission" date="2020-05" db="UniProtKB">
        <authorList>
            <consortium name="EnsemblMetazoa"/>
        </authorList>
    </citation>
    <scope>IDENTIFICATION</scope>
    <source>
        <strain evidence="1">IAEA</strain>
    </source>
</reference>
<evidence type="ECO:0008006" key="3">
    <source>
        <dbReference type="Google" id="ProtNLM"/>
    </source>
</evidence>
<organism evidence="1 2">
    <name type="scientific">Glossina pallidipes</name>
    <name type="common">Tsetse fly</name>
    <dbReference type="NCBI Taxonomy" id="7398"/>
    <lineage>
        <taxon>Eukaryota</taxon>
        <taxon>Metazoa</taxon>
        <taxon>Ecdysozoa</taxon>
        <taxon>Arthropoda</taxon>
        <taxon>Hexapoda</taxon>
        <taxon>Insecta</taxon>
        <taxon>Pterygota</taxon>
        <taxon>Neoptera</taxon>
        <taxon>Endopterygota</taxon>
        <taxon>Diptera</taxon>
        <taxon>Brachycera</taxon>
        <taxon>Muscomorpha</taxon>
        <taxon>Hippoboscoidea</taxon>
        <taxon>Glossinidae</taxon>
        <taxon>Glossina</taxon>
    </lineage>
</organism>
<dbReference type="SUPFAM" id="SSF47072">
    <property type="entry name" value="Cysteine alpha-hairpin motif"/>
    <property type="match status" value="1"/>
</dbReference>
<dbReference type="STRING" id="7398.A0A1A9ZZI2"/>
<dbReference type="GO" id="GO:0003723">
    <property type="term" value="F:RNA binding"/>
    <property type="evidence" value="ECO:0007669"/>
    <property type="project" value="TreeGrafter"/>
</dbReference>
<sequence>MVLIMRIPPVLNAANRKARAPQNEKNVPFQEILPLRLKNRVSGKADSSSDVACLQEMSILFACLKDNDFVEKFCHKEISQFKKCYKVFMDNKTALKATVNQGIITPGNNLNYRQLNKYMRMFPNPKVCLRGSRLFDEDFFKGRFMKLPLSVAEEEPPSALPLYPHCCNKHSFKPAQKRSNVNNPLAGVTFRNESKTPCDASSRMKLLENLRKFGTYNMVKIRTNVLRGDDNLGSSNCDIL</sequence>
<reference evidence="2" key="1">
    <citation type="submission" date="2014-03" db="EMBL/GenBank/DDBJ databases">
        <authorList>
            <person name="Aksoy S."/>
            <person name="Warren W."/>
            <person name="Wilson R.K."/>
        </authorList>
    </citation>
    <scope>NUCLEOTIDE SEQUENCE [LARGE SCALE GENOMIC DNA]</scope>
    <source>
        <strain evidence="2">IAEA</strain>
    </source>
</reference>
<keyword evidence="2" id="KW-1185">Reference proteome</keyword>
<dbReference type="AlphaFoldDB" id="A0A1A9ZZI2"/>
<dbReference type="InterPro" id="IPR033620">
    <property type="entry name" value="Ribosomal_mS37_met"/>
</dbReference>
<dbReference type="PANTHER" id="PTHR31278">
    <property type="entry name" value="CHCHD1"/>
    <property type="match status" value="1"/>
</dbReference>
<dbReference type="Proteomes" id="UP000092445">
    <property type="component" value="Unassembled WGS sequence"/>
</dbReference>
<dbReference type="GO" id="GO:0032543">
    <property type="term" value="P:mitochondrial translation"/>
    <property type="evidence" value="ECO:0007669"/>
    <property type="project" value="InterPro"/>
</dbReference>
<dbReference type="PANTHER" id="PTHR31278:SF2">
    <property type="entry name" value="SMALL RIBOSOMAL SUBUNIT PROTEIN MS37"/>
    <property type="match status" value="1"/>
</dbReference>
<dbReference type="InterPro" id="IPR009069">
    <property type="entry name" value="Cys_alpha_HP_mot_SF"/>
</dbReference>
<protein>
    <recommendedName>
        <fullName evidence="3">CHCH domain-containing protein</fullName>
    </recommendedName>
</protein>
<evidence type="ECO:0000313" key="2">
    <source>
        <dbReference type="Proteomes" id="UP000092445"/>
    </source>
</evidence>